<dbReference type="FunFam" id="3.40.50.300:FF:001447">
    <property type="entry name" value="Ras-related protein Rab-1B"/>
    <property type="match status" value="1"/>
</dbReference>
<dbReference type="InterPro" id="IPR027417">
    <property type="entry name" value="P-loop_NTPase"/>
</dbReference>
<dbReference type="InterPro" id="IPR005225">
    <property type="entry name" value="Small_GTP-bd"/>
</dbReference>
<dbReference type="SMART" id="SM00176">
    <property type="entry name" value="RAN"/>
    <property type="match status" value="1"/>
</dbReference>
<keyword evidence="2" id="KW-0547">Nucleotide-binding</keyword>
<dbReference type="InParanoid" id="D7FUI0"/>
<evidence type="ECO:0000256" key="3">
    <source>
        <dbReference type="ARBA" id="ARBA00023134"/>
    </source>
</evidence>
<dbReference type="EMBL" id="FN649760">
    <property type="protein sequence ID" value="CBJ31636.1"/>
    <property type="molecule type" value="Genomic_DNA"/>
</dbReference>
<dbReference type="AlphaFoldDB" id="D7FUI0"/>
<dbReference type="SUPFAM" id="SSF52540">
    <property type="entry name" value="P-loop containing nucleoside triphosphate hydrolases"/>
    <property type="match status" value="1"/>
</dbReference>
<dbReference type="SMART" id="SM00175">
    <property type="entry name" value="RAB"/>
    <property type="match status" value="1"/>
</dbReference>
<dbReference type="Proteomes" id="UP000002630">
    <property type="component" value="Unassembled WGS sequence"/>
</dbReference>
<dbReference type="eggNOG" id="KOG4423">
    <property type="taxonomic scope" value="Eukaryota"/>
</dbReference>
<reference evidence="4 5" key="1">
    <citation type="journal article" date="2010" name="Nature">
        <title>The Ectocarpus genome and the independent evolution of multicellularity in brown algae.</title>
        <authorList>
            <person name="Cock J.M."/>
            <person name="Sterck L."/>
            <person name="Rouze P."/>
            <person name="Scornet D."/>
            <person name="Allen A.E."/>
            <person name="Amoutzias G."/>
            <person name="Anthouard V."/>
            <person name="Artiguenave F."/>
            <person name="Aury J.M."/>
            <person name="Badger J.H."/>
            <person name="Beszteri B."/>
            <person name="Billiau K."/>
            <person name="Bonnet E."/>
            <person name="Bothwell J.H."/>
            <person name="Bowler C."/>
            <person name="Boyen C."/>
            <person name="Brownlee C."/>
            <person name="Carrano C.J."/>
            <person name="Charrier B."/>
            <person name="Cho G.Y."/>
            <person name="Coelho S.M."/>
            <person name="Collen J."/>
            <person name="Corre E."/>
            <person name="Da Silva C."/>
            <person name="Delage L."/>
            <person name="Delaroque N."/>
            <person name="Dittami S.M."/>
            <person name="Doulbeau S."/>
            <person name="Elias M."/>
            <person name="Farnham G."/>
            <person name="Gachon C.M."/>
            <person name="Gschloessl B."/>
            <person name="Heesch S."/>
            <person name="Jabbari K."/>
            <person name="Jubin C."/>
            <person name="Kawai H."/>
            <person name="Kimura K."/>
            <person name="Kloareg B."/>
            <person name="Kupper F.C."/>
            <person name="Lang D."/>
            <person name="Le Bail A."/>
            <person name="Leblanc C."/>
            <person name="Lerouge P."/>
            <person name="Lohr M."/>
            <person name="Lopez P.J."/>
            <person name="Martens C."/>
            <person name="Maumus F."/>
            <person name="Michel G."/>
            <person name="Miranda-Saavedra D."/>
            <person name="Morales J."/>
            <person name="Moreau H."/>
            <person name="Motomura T."/>
            <person name="Nagasato C."/>
            <person name="Napoli C.A."/>
            <person name="Nelson D.R."/>
            <person name="Nyvall-Collen P."/>
            <person name="Peters A.F."/>
            <person name="Pommier C."/>
            <person name="Potin P."/>
            <person name="Poulain J."/>
            <person name="Quesneville H."/>
            <person name="Read B."/>
            <person name="Rensing S.A."/>
            <person name="Ritter A."/>
            <person name="Rousvoal S."/>
            <person name="Samanta M."/>
            <person name="Samson G."/>
            <person name="Schroeder D.C."/>
            <person name="Segurens B."/>
            <person name="Strittmatter M."/>
            <person name="Tonon T."/>
            <person name="Tregear J.W."/>
            <person name="Valentin K."/>
            <person name="von Dassow P."/>
            <person name="Yamagishi T."/>
            <person name="Van de Peer Y."/>
            <person name="Wincker P."/>
        </authorList>
    </citation>
    <scope>NUCLEOTIDE SEQUENCE [LARGE SCALE GENOMIC DNA]</scope>
    <source>
        <strain evidence="5">Ec32 / CCAP1310/4</strain>
    </source>
</reference>
<comment type="similarity">
    <text evidence="1">Belongs to the small GTPase superfamily. Rab family.</text>
</comment>
<dbReference type="GO" id="GO:0003924">
    <property type="term" value="F:GTPase activity"/>
    <property type="evidence" value="ECO:0007669"/>
    <property type="project" value="InterPro"/>
</dbReference>
<organism evidence="4 5">
    <name type="scientific">Ectocarpus siliculosus</name>
    <name type="common">Brown alga</name>
    <name type="synonym">Conferva siliculosa</name>
    <dbReference type="NCBI Taxonomy" id="2880"/>
    <lineage>
        <taxon>Eukaryota</taxon>
        <taxon>Sar</taxon>
        <taxon>Stramenopiles</taxon>
        <taxon>Ochrophyta</taxon>
        <taxon>PX clade</taxon>
        <taxon>Phaeophyceae</taxon>
        <taxon>Ectocarpales</taxon>
        <taxon>Ectocarpaceae</taxon>
        <taxon>Ectocarpus</taxon>
    </lineage>
</organism>
<dbReference type="GO" id="GO:0005525">
    <property type="term" value="F:GTP binding"/>
    <property type="evidence" value="ECO:0007669"/>
    <property type="project" value="UniProtKB-KW"/>
</dbReference>
<dbReference type="OrthoDB" id="245989at2759"/>
<gene>
    <name evidence="4" type="primary">Rab32C</name>
    <name evidence="4" type="ORF">Esi_0270_0007</name>
</gene>
<dbReference type="GO" id="GO:0045335">
    <property type="term" value="C:phagocytic vesicle"/>
    <property type="evidence" value="ECO:0007669"/>
    <property type="project" value="TreeGrafter"/>
</dbReference>
<keyword evidence="3" id="KW-0342">GTP-binding</keyword>
<dbReference type="PROSITE" id="PS51421">
    <property type="entry name" value="RAS"/>
    <property type="match status" value="1"/>
</dbReference>
<dbReference type="SMART" id="SM00174">
    <property type="entry name" value="RHO"/>
    <property type="match status" value="1"/>
</dbReference>
<keyword evidence="5" id="KW-1185">Reference proteome</keyword>
<dbReference type="SMART" id="SM00173">
    <property type="entry name" value="RAS"/>
    <property type="match status" value="1"/>
</dbReference>
<dbReference type="PROSITE" id="PS51417">
    <property type="entry name" value="ARF"/>
    <property type="match status" value="1"/>
</dbReference>
<dbReference type="GO" id="GO:0090385">
    <property type="term" value="P:phagosome-lysosome fusion"/>
    <property type="evidence" value="ECO:0007669"/>
    <property type="project" value="TreeGrafter"/>
</dbReference>
<dbReference type="STRING" id="2880.D7FUI0"/>
<protein>
    <submittedName>
        <fullName evidence="4">Rab32C, RAB family GTPase</fullName>
    </submittedName>
</protein>
<dbReference type="PANTHER" id="PTHR47981">
    <property type="entry name" value="RAB FAMILY"/>
    <property type="match status" value="1"/>
</dbReference>
<evidence type="ECO:0000313" key="5">
    <source>
        <dbReference type="Proteomes" id="UP000002630"/>
    </source>
</evidence>
<sequence length="243" mass="26190">MSSAAETSPVIKILVVGDAGVGKTSVIQRFVNDEFSPTHRPTIGVDFFIKEVALNGDQSESFPGTTVRVQLWDIAGQDRARKMNRAYFKGALGALVVYDISRPQTFDSAAKWKQELDANITLPNGSSLPVVLLGNKVDLEVAKVDVSYIDSFVETHRFVAWSDVSAKDAINGDFEMSVACLIQKLLCDEELFGPGMRRSAAAFSTRLQAREQSAHHTGSSSKGVRLALSTEATGQASNNGCCG</sequence>
<dbReference type="GO" id="GO:0005764">
    <property type="term" value="C:lysosome"/>
    <property type="evidence" value="ECO:0007669"/>
    <property type="project" value="TreeGrafter"/>
</dbReference>
<dbReference type="GO" id="GO:0008333">
    <property type="term" value="P:endosome to lysosome transport"/>
    <property type="evidence" value="ECO:0007669"/>
    <property type="project" value="TreeGrafter"/>
</dbReference>
<evidence type="ECO:0000313" key="4">
    <source>
        <dbReference type="EMBL" id="CBJ31636.1"/>
    </source>
</evidence>
<dbReference type="PROSITE" id="PS51419">
    <property type="entry name" value="RAB"/>
    <property type="match status" value="1"/>
</dbReference>
<dbReference type="NCBIfam" id="TIGR00231">
    <property type="entry name" value="small_GTP"/>
    <property type="match status" value="1"/>
</dbReference>
<proteinExistence type="inferred from homology"/>
<evidence type="ECO:0000256" key="2">
    <source>
        <dbReference type="ARBA" id="ARBA00022741"/>
    </source>
</evidence>
<dbReference type="GO" id="GO:0005770">
    <property type="term" value="C:late endosome"/>
    <property type="evidence" value="ECO:0007669"/>
    <property type="project" value="TreeGrafter"/>
</dbReference>
<dbReference type="PANTHER" id="PTHR47981:SF20">
    <property type="entry name" value="RAS-RELATED PROTEIN RAB-7A"/>
    <property type="match status" value="1"/>
</dbReference>
<dbReference type="PRINTS" id="PR00449">
    <property type="entry name" value="RASTRNSFRMNG"/>
</dbReference>
<evidence type="ECO:0000256" key="1">
    <source>
        <dbReference type="ARBA" id="ARBA00006270"/>
    </source>
</evidence>
<name>D7FUI0_ECTSI</name>
<dbReference type="Gene3D" id="3.40.50.300">
    <property type="entry name" value="P-loop containing nucleotide triphosphate hydrolases"/>
    <property type="match status" value="1"/>
</dbReference>
<accession>D7FUI0</accession>
<dbReference type="Pfam" id="PF00071">
    <property type="entry name" value="Ras"/>
    <property type="match status" value="1"/>
</dbReference>
<dbReference type="InterPro" id="IPR001806">
    <property type="entry name" value="Small_GTPase"/>
</dbReference>